<dbReference type="Proteomes" id="UP001488838">
    <property type="component" value="Unassembled WGS sequence"/>
</dbReference>
<reference evidence="1 2" key="1">
    <citation type="journal article" date="2023" name="bioRxiv">
        <title>Conserved and derived expression patterns and positive selection on dental genes reveal complex evolutionary context of ever-growing rodent molars.</title>
        <authorList>
            <person name="Calamari Z.T."/>
            <person name="Song A."/>
            <person name="Cohen E."/>
            <person name="Akter M."/>
            <person name="Roy R.D."/>
            <person name="Hallikas O."/>
            <person name="Christensen M.M."/>
            <person name="Li P."/>
            <person name="Marangoni P."/>
            <person name="Jernvall J."/>
            <person name="Klein O.D."/>
        </authorList>
    </citation>
    <scope>NUCLEOTIDE SEQUENCE [LARGE SCALE GENOMIC DNA]</scope>
    <source>
        <strain evidence="1">V071</strain>
    </source>
</reference>
<dbReference type="AlphaFoldDB" id="A0AAW0ITT8"/>
<protein>
    <submittedName>
        <fullName evidence="1">Uncharacterized protein</fullName>
    </submittedName>
</protein>
<evidence type="ECO:0000313" key="1">
    <source>
        <dbReference type="EMBL" id="KAK7817663.1"/>
    </source>
</evidence>
<accession>A0AAW0ITT8</accession>
<keyword evidence="2" id="KW-1185">Reference proteome</keyword>
<dbReference type="EMBL" id="JBBHLL010000093">
    <property type="protein sequence ID" value="KAK7817663.1"/>
    <property type="molecule type" value="Genomic_DNA"/>
</dbReference>
<gene>
    <name evidence="1" type="ORF">U0070_018627</name>
</gene>
<sequence length="56" mass="6342">MPHRAMFLQFLRNMKPSSKQCLLYHGVCALQSSSSLLVKHAAQTRKLGLVTRLCQI</sequence>
<proteinExistence type="predicted"/>
<comment type="caution">
    <text evidence="1">The sequence shown here is derived from an EMBL/GenBank/DDBJ whole genome shotgun (WGS) entry which is preliminary data.</text>
</comment>
<organism evidence="1 2">
    <name type="scientific">Myodes glareolus</name>
    <name type="common">Bank vole</name>
    <name type="synonym">Clethrionomys glareolus</name>
    <dbReference type="NCBI Taxonomy" id="447135"/>
    <lineage>
        <taxon>Eukaryota</taxon>
        <taxon>Metazoa</taxon>
        <taxon>Chordata</taxon>
        <taxon>Craniata</taxon>
        <taxon>Vertebrata</taxon>
        <taxon>Euteleostomi</taxon>
        <taxon>Mammalia</taxon>
        <taxon>Eutheria</taxon>
        <taxon>Euarchontoglires</taxon>
        <taxon>Glires</taxon>
        <taxon>Rodentia</taxon>
        <taxon>Myomorpha</taxon>
        <taxon>Muroidea</taxon>
        <taxon>Cricetidae</taxon>
        <taxon>Arvicolinae</taxon>
        <taxon>Myodes</taxon>
    </lineage>
</organism>
<name>A0AAW0ITT8_MYOGA</name>
<evidence type="ECO:0000313" key="2">
    <source>
        <dbReference type="Proteomes" id="UP001488838"/>
    </source>
</evidence>